<accession>A0ABR1T9I7</accession>
<dbReference type="EMBL" id="JAQQWK010000004">
    <property type="protein sequence ID" value="KAK8043269.1"/>
    <property type="molecule type" value="Genomic_DNA"/>
</dbReference>
<reference evidence="2 3" key="1">
    <citation type="submission" date="2023-01" db="EMBL/GenBank/DDBJ databases">
        <title>Analysis of 21 Apiospora genomes using comparative genomics revels a genus with tremendous synthesis potential of carbohydrate active enzymes and secondary metabolites.</title>
        <authorList>
            <person name="Sorensen T."/>
        </authorList>
    </citation>
    <scope>NUCLEOTIDE SEQUENCE [LARGE SCALE GENOMIC DNA]</scope>
    <source>
        <strain evidence="2 3">CBS 33761</strain>
    </source>
</reference>
<sequence>MGCFNSKSVFGGSREPDGREVAVHYRTILINKLDSPTIAMKKRMEVEEELDRFMGFSEREQEIYAWLRLAPATRPAKTIPTQPTMRQCRPKTMHSGSSRSSGGSLDSTVSSCSFSTSTLDLDEKAIDSRGLMANAG</sequence>
<evidence type="ECO:0000256" key="1">
    <source>
        <dbReference type="SAM" id="MobiDB-lite"/>
    </source>
</evidence>
<protein>
    <submittedName>
        <fullName evidence="2">Uncharacterized protein</fullName>
    </submittedName>
</protein>
<feature type="compositionally biased region" description="Low complexity" evidence="1">
    <location>
        <begin position="95"/>
        <end position="111"/>
    </location>
</feature>
<evidence type="ECO:0000313" key="2">
    <source>
        <dbReference type="EMBL" id="KAK8043269.1"/>
    </source>
</evidence>
<comment type="caution">
    <text evidence="2">The sequence shown here is derived from an EMBL/GenBank/DDBJ whole genome shotgun (WGS) entry which is preliminary data.</text>
</comment>
<organism evidence="2 3">
    <name type="scientific">Apiospora rasikravindrae</name>
    <dbReference type="NCBI Taxonomy" id="990691"/>
    <lineage>
        <taxon>Eukaryota</taxon>
        <taxon>Fungi</taxon>
        <taxon>Dikarya</taxon>
        <taxon>Ascomycota</taxon>
        <taxon>Pezizomycotina</taxon>
        <taxon>Sordariomycetes</taxon>
        <taxon>Xylariomycetidae</taxon>
        <taxon>Amphisphaeriales</taxon>
        <taxon>Apiosporaceae</taxon>
        <taxon>Apiospora</taxon>
    </lineage>
</organism>
<evidence type="ECO:0000313" key="3">
    <source>
        <dbReference type="Proteomes" id="UP001444661"/>
    </source>
</evidence>
<name>A0ABR1T9I7_9PEZI</name>
<feature type="region of interest" description="Disordered" evidence="1">
    <location>
        <begin position="75"/>
        <end position="111"/>
    </location>
</feature>
<gene>
    <name evidence="2" type="ORF">PG993_005699</name>
</gene>
<keyword evidence="3" id="KW-1185">Reference proteome</keyword>
<proteinExistence type="predicted"/>
<dbReference type="Proteomes" id="UP001444661">
    <property type="component" value="Unassembled WGS sequence"/>
</dbReference>